<sequence>MSKNKTVKVKLPTPIMKDDKKITTIELRKPCAGDLRGLNLKEVCEMDFTAAYTLLPRISILNDRDLLDIEVENLTPLMVEIASFFVNTKQ</sequence>
<dbReference type="AlphaFoldDB" id="A0A1B9NTI1"/>
<reference evidence="1 2" key="1">
    <citation type="submission" date="2016-06" db="EMBL/GenBank/DDBJ databases">
        <authorList>
            <person name="Kjaerup R.B."/>
            <person name="Dalgaard T.S."/>
            <person name="Juul-Madsen H.R."/>
        </authorList>
    </citation>
    <scope>NUCLEOTIDE SEQUENCE [LARGE SCALE GENOMIC DNA]</scope>
    <source>
        <strain evidence="1 2">1S159</strain>
    </source>
</reference>
<dbReference type="RefSeq" id="WP_065612114.1">
    <property type="nucleotide sequence ID" value="NZ_CAWMPN010000031.1"/>
</dbReference>
<evidence type="ECO:0000313" key="2">
    <source>
        <dbReference type="Proteomes" id="UP000093523"/>
    </source>
</evidence>
<dbReference type="Pfam" id="PF10109">
    <property type="entry name" value="Phage_TAC_7"/>
    <property type="match status" value="1"/>
</dbReference>
<dbReference type="EMBL" id="MAJU01000031">
    <property type="protein sequence ID" value="OCH16987.1"/>
    <property type="molecule type" value="Genomic_DNA"/>
</dbReference>
<comment type="caution">
    <text evidence="1">The sequence shown here is derived from an EMBL/GenBank/DDBJ whole genome shotgun (WGS) entry which is preliminary data.</text>
</comment>
<evidence type="ECO:0000313" key="1">
    <source>
        <dbReference type="EMBL" id="OCH16987.1"/>
    </source>
</evidence>
<organism evidence="1 2">
    <name type="scientific">Aliivibrio logei</name>
    <name type="common">Vibrio logei</name>
    <dbReference type="NCBI Taxonomy" id="688"/>
    <lineage>
        <taxon>Bacteria</taxon>
        <taxon>Pseudomonadati</taxon>
        <taxon>Pseudomonadota</taxon>
        <taxon>Gammaproteobacteria</taxon>
        <taxon>Vibrionales</taxon>
        <taxon>Vibrionaceae</taxon>
        <taxon>Aliivibrio</taxon>
    </lineage>
</organism>
<accession>A0A1B9NTI1</accession>
<proteinExistence type="predicted"/>
<dbReference type="OrthoDB" id="7366507at2"/>
<gene>
    <name evidence="1" type="ORF">A6E04_19210</name>
</gene>
<dbReference type="InterPro" id="IPR019289">
    <property type="entry name" value="Phage_tail_E/E"/>
</dbReference>
<dbReference type="Proteomes" id="UP000093523">
    <property type="component" value="Unassembled WGS sequence"/>
</dbReference>
<name>A0A1B9NTI1_ALILO</name>
<dbReference type="STRING" id="688.A6E04_19210"/>
<protein>
    <submittedName>
        <fullName evidence="1">Phage tail protein</fullName>
    </submittedName>
</protein>